<feature type="transmembrane region" description="Helical" evidence="1">
    <location>
        <begin position="124"/>
        <end position="145"/>
    </location>
</feature>
<dbReference type="Proteomes" id="UP000327236">
    <property type="component" value="Unassembled WGS sequence"/>
</dbReference>
<reference evidence="3 5" key="2">
    <citation type="submission" date="2024-04" db="EMBL/GenBank/DDBJ databases">
        <title>Three lactobacilli isolated from voided urine samples from females with type 2 diabetes.</title>
        <authorList>
            <person name="Kula A."/>
            <person name="Stegman N."/>
            <person name="Putonti C."/>
        </authorList>
    </citation>
    <scope>NUCLEOTIDE SEQUENCE [LARGE SCALE GENOMIC DNA]</scope>
    <source>
        <strain evidence="3 5">1855</strain>
    </source>
</reference>
<protein>
    <recommendedName>
        <fullName evidence="6">Yip1 domain-containing protein</fullName>
    </recommendedName>
</protein>
<dbReference type="EMBL" id="JBBVUL010000008">
    <property type="protein sequence ID" value="MEL0565293.1"/>
    <property type="molecule type" value="Genomic_DNA"/>
</dbReference>
<organism evidence="2 4">
    <name type="scientific">Lactobacillus jensenii</name>
    <dbReference type="NCBI Taxonomy" id="109790"/>
    <lineage>
        <taxon>Bacteria</taxon>
        <taxon>Bacillati</taxon>
        <taxon>Bacillota</taxon>
        <taxon>Bacilli</taxon>
        <taxon>Lactobacillales</taxon>
        <taxon>Lactobacillaceae</taxon>
        <taxon>Lactobacillus</taxon>
    </lineage>
</organism>
<keyword evidence="1" id="KW-0472">Membrane</keyword>
<comment type="caution">
    <text evidence="2">The sequence shown here is derived from an EMBL/GenBank/DDBJ whole genome shotgun (WGS) entry which is preliminary data.</text>
</comment>
<evidence type="ECO:0000313" key="4">
    <source>
        <dbReference type="Proteomes" id="UP000327236"/>
    </source>
</evidence>
<dbReference type="AlphaFoldDB" id="A0A5N1IB83"/>
<dbReference type="Proteomes" id="UP001385848">
    <property type="component" value="Unassembled WGS sequence"/>
</dbReference>
<feature type="transmembrane region" description="Helical" evidence="1">
    <location>
        <begin position="151"/>
        <end position="173"/>
    </location>
</feature>
<feature type="transmembrane region" description="Helical" evidence="1">
    <location>
        <begin position="83"/>
        <end position="103"/>
    </location>
</feature>
<proteinExistence type="predicted"/>
<evidence type="ECO:0000313" key="5">
    <source>
        <dbReference type="Proteomes" id="UP001385848"/>
    </source>
</evidence>
<dbReference type="OrthoDB" id="9912036at2"/>
<name>A0A5N1IB83_LACJE</name>
<evidence type="ECO:0000313" key="2">
    <source>
        <dbReference type="EMBL" id="KAA9322184.1"/>
    </source>
</evidence>
<gene>
    <name evidence="3" type="ORF">AAC431_05065</name>
    <name evidence="2" type="ORF">F6H94_05400</name>
</gene>
<keyword evidence="1" id="KW-1133">Transmembrane helix</keyword>
<dbReference type="RefSeq" id="WP_006584747.1">
    <property type="nucleotide sequence ID" value="NZ_CATOUV010000001.1"/>
</dbReference>
<feature type="transmembrane region" description="Helical" evidence="1">
    <location>
        <begin position="35"/>
        <end position="52"/>
    </location>
</feature>
<keyword evidence="1" id="KW-0812">Transmembrane</keyword>
<dbReference type="KEGG" id="lje:BUE77_04690"/>
<feature type="transmembrane region" description="Helical" evidence="1">
    <location>
        <begin position="185"/>
        <end position="213"/>
    </location>
</feature>
<evidence type="ECO:0000256" key="1">
    <source>
        <dbReference type="SAM" id="Phobius"/>
    </source>
</evidence>
<dbReference type="GeneID" id="31743006"/>
<evidence type="ECO:0008006" key="6">
    <source>
        <dbReference type="Google" id="ProtNLM"/>
    </source>
</evidence>
<keyword evidence="5" id="KW-1185">Reference proteome</keyword>
<accession>A0A5N1IB83</accession>
<sequence>MENQPKENTKQAVSSISTWLKTAFTSPNKAIKGQAWFGIVTILVIELTSLLAKQSDYTALQYLAATSAYFNALYGILTSKAWMIGVTLFGVIARLVYIAIIWFTHNFIYQSEKPVKLLDFINDYAHHIAISWVAVIVMAVLSYSTTEWTSIATMIFGFVAIWINVIATFKMLFSSREEAKHDPIFASFLFLLLFAILIALTFAFASLIISAYINTVGISIY</sequence>
<dbReference type="EMBL" id="VYWW01000021">
    <property type="protein sequence ID" value="KAA9322184.1"/>
    <property type="molecule type" value="Genomic_DNA"/>
</dbReference>
<evidence type="ECO:0000313" key="3">
    <source>
        <dbReference type="EMBL" id="MEL0565293.1"/>
    </source>
</evidence>
<reference evidence="2 4" key="1">
    <citation type="submission" date="2019-09" db="EMBL/GenBank/DDBJ databases">
        <title>Draft genome sequence assemblies of isolates from the urinary tract.</title>
        <authorList>
            <person name="Mores C.R."/>
            <person name="Putonti C."/>
            <person name="Wolfe A.J."/>
        </authorList>
    </citation>
    <scope>NUCLEOTIDE SEQUENCE [LARGE SCALE GENOMIC DNA]</scope>
    <source>
        <strain evidence="2 4">UMB246</strain>
    </source>
</reference>